<comment type="caution">
    <text evidence="7">The sequence shown here is derived from an EMBL/GenBank/DDBJ whole genome shotgun (WGS) entry which is preliminary data.</text>
</comment>
<evidence type="ECO:0000256" key="1">
    <source>
        <dbReference type="ARBA" id="ARBA00004651"/>
    </source>
</evidence>
<dbReference type="AlphaFoldDB" id="W1YQK8"/>
<feature type="transmembrane region" description="Helical" evidence="6">
    <location>
        <begin position="81"/>
        <end position="99"/>
    </location>
</feature>
<evidence type="ECO:0000256" key="2">
    <source>
        <dbReference type="ARBA" id="ARBA00022475"/>
    </source>
</evidence>
<dbReference type="GO" id="GO:0005886">
    <property type="term" value="C:plasma membrane"/>
    <property type="evidence" value="ECO:0007669"/>
    <property type="project" value="UniProtKB-SubCell"/>
</dbReference>
<protein>
    <submittedName>
        <fullName evidence="7">Putative transporter, permease component</fullName>
    </submittedName>
</protein>
<dbReference type="InterPro" id="IPR011701">
    <property type="entry name" value="MFS"/>
</dbReference>
<reference evidence="7" key="1">
    <citation type="submission" date="2013-12" db="EMBL/GenBank/DDBJ databases">
        <title>A Varibaculum cambriense genome reconstructed from a premature infant gut community with otherwise low bacterial novelty that shifts toward anaerobic metabolism during the third week of life.</title>
        <authorList>
            <person name="Brown C.T."/>
            <person name="Sharon I."/>
            <person name="Thomas B.C."/>
            <person name="Castelle C.J."/>
            <person name="Morowitz M.J."/>
            <person name="Banfield J.F."/>
        </authorList>
    </citation>
    <scope>NUCLEOTIDE SEQUENCE</scope>
</reference>
<evidence type="ECO:0000313" key="7">
    <source>
        <dbReference type="EMBL" id="ETJ44843.1"/>
    </source>
</evidence>
<evidence type="ECO:0000256" key="5">
    <source>
        <dbReference type="ARBA" id="ARBA00023136"/>
    </source>
</evidence>
<feature type="non-terminal residue" evidence="7">
    <location>
        <position position="100"/>
    </location>
</feature>
<dbReference type="EMBL" id="AZMM01001154">
    <property type="protein sequence ID" value="ETJ44843.1"/>
    <property type="molecule type" value="Genomic_DNA"/>
</dbReference>
<keyword evidence="2" id="KW-1003">Cell membrane</keyword>
<gene>
    <name evidence="7" type="ORF">Q604_UNBC01154G0001</name>
</gene>
<feature type="transmembrane region" description="Helical" evidence="6">
    <location>
        <begin position="53"/>
        <end position="75"/>
    </location>
</feature>
<dbReference type="Gene3D" id="1.20.1250.20">
    <property type="entry name" value="MFS general substrate transporter like domains"/>
    <property type="match status" value="1"/>
</dbReference>
<dbReference type="PANTHER" id="PTHR23513:SF6">
    <property type="entry name" value="MAJOR FACILITATOR SUPERFAMILY ASSOCIATED DOMAIN-CONTAINING PROTEIN"/>
    <property type="match status" value="1"/>
</dbReference>
<sequence>YLISLTISGLLPQSGFFIFVVCCAIMGLSVPFYSGVQTALFQEKIKPEYLGRVFSLTGSIMSLAMPIGLILSGFFADRIGVNHWFLLSGILIICIAIVCP</sequence>
<keyword evidence="5 6" id="KW-0472">Membrane</keyword>
<dbReference type="InterPro" id="IPR036259">
    <property type="entry name" value="MFS_trans_sf"/>
</dbReference>
<dbReference type="GO" id="GO:0022857">
    <property type="term" value="F:transmembrane transporter activity"/>
    <property type="evidence" value="ECO:0007669"/>
    <property type="project" value="InterPro"/>
</dbReference>
<evidence type="ECO:0000256" key="4">
    <source>
        <dbReference type="ARBA" id="ARBA00022989"/>
    </source>
</evidence>
<evidence type="ECO:0000256" key="6">
    <source>
        <dbReference type="SAM" id="Phobius"/>
    </source>
</evidence>
<accession>W1YQK8</accession>
<dbReference type="Pfam" id="PF07690">
    <property type="entry name" value="MFS_1"/>
    <property type="match status" value="1"/>
</dbReference>
<organism evidence="7">
    <name type="scientific">human gut metagenome</name>
    <dbReference type="NCBI Taxonomy" id="408170"/>
    <lineage>
        <taxon>unclassified sequences</taxon>
        <taxon>metagenomes</taxon>
        <taxon>organismal metagenomes</taxon>
    </lineage>
</organism>
<comment type="subcellular location">
    <subcellularLocation>
        <location evidence="1">Cell membrane</location>
        <topology evidence="1">Multi-pass membrane protein</topology>
    </subcellularLocation>
</comment>
<dbReference type="PANTHER" id="PTHR23513">
    <property type="entry name" value="INTEGRAL MEMBRANE EFFLUX PROTEIN-RELATED"/>
    <property type="match status" value="1"/>
</dbReference>
<dbReference type="SUPFAM" id="SSF103473">
    <property type="entry name" value="MFS general substrate transporter"/>
    <property type="match status" value="1"/>
</dbReference>
<keyword evidence="4 6" id="KW-1133">Transmembrane helix</keyword>
<name>W1YQK8_9ZZZZ</name>
<proteinExistence type="predicted"/>
<feature type="transmembrane region" description="Helical" evidence="6">
    <location>
        <begin position="16"/>
        <end position="41"/>
    </location>
</feature>
<keyword evidence="3 6" id="KW-0812">Transmembrane</keyword>
<feature type="non-terminal residue" evidence="7">
    <location>
        <position position="1"/>
    </location>
</feature>
<evidence type="ECO:0000256" key="3">
    <source>
        <dbReference type="ARBA" id="ARBA00022692"/>
    </source>
</evidence>